<dbReference type="AlphaFoldDB" id="A0A8T1BCW6"/>
<comment type="caution">
    <text evidence="1">The sequence shown here is derived from an EMBL/GenBank/DDBJ whole genome shotgun (WGS) entry which is preliminary data.</text>
</comment>
<organism evidence="1 2">
    <name type="scientific">Phytophthora cactorum</name>
    <dbReference type="NCBI Taxonomy" id="29920"/>
    <lineage>
        <taxon>Eukaryota</taxon>
        <taxon>Sar</taxon>
        <taxon>Stramenopiles</taxon>
        <taxon>Oomycota</taxon>
        <taxon>Peronosporomycetes</taxon>
        <taxon>Peronosporales</taxon>
        <taxon>Peronosporaceae</taxon>
        <taxon>Phytophthora</taxon>
    </lineage>
</organism>
<evidence type="ECO:0000313" key="2">
    <source>
        <dbReference type="Proteomes" id="UP000736787"/>
    </source>
</evidence>
<name>A0A8T1BCW6_9STRA</name>
<evidence type="ECO:0000313" key="1">
    <source>
        <dbReference type="EMBL" id="KAG2898784.1"/>
    </source>
</evidence>
<gene>
    <name evidence="1" type="ORF">PC117_g22435</name>
</gene>
<sequence length="129" mass="13109">MIPVIGEVADLANAGIYAARGDYTNAALSAAAAIPFVGWAATGAKFAVKGSKLLSKAGKVIDNVMGVANKVMDKAGQVAKAMGDLAKKAGDTISGALGKVMTKAKGLASNFSPADLANKLKVIMRIRIF</sequence>
<accession>A0A8T1BCW6</accession>
<dbReference type="EMBL" id="RCMK01001236">
    <property type="protein sequence ID" value="KAG2898784.1"/>
    <property type="molecule type" value="Genomic_DNA"/>
</dbReference>
<reference evidence="1" key="1">
    <citation type="submission" date="2018-10" db="EMBL/GenBank/DDBJ databases">
        <title>Effector identification in a new, highly contiguous assembly of the strawberry crown rot pathogen Phytophthora cactorum.</title>
        <authorList>
            <person name="Armitage A.D."/>
            <person name="Nellist C.F."/>
            <person name="Bates H."/>
            <person name="Vickerstaff R.J."/>
            <person name="Harrison R.J."/>
        </authorList>
    </citation>
    <scope>NUCLEOTIDE SEQUENCE</scope>
    <source>
        <strain evidence="1">4040</strain>
    </source>
</reference>
<proteinExistence type="predicted"/>
<dbReference type="Proteomes" id="UP000736787">
    <property type="component" value="Unassembled WGS sequence"/>
</dbReference>
<dbReference type="CDD" id="cd20745">
    <property type="entry name" value="FIX_RhsA_AHH_HNH-like"/>
    <property type="match status" value="1"/>
</dbReference>
<protein>
    <submittedName>
        <fullName evidence="1">Uncharacterized protein</fullName>
    </submittedName>
</protein>